<comment type="caution">
    <text evidence="1">The sequence shown here is derived from an EMBL/GenBank/DDBJ whole genome shotgun (WGS) entry which is preliminary data.</text>
</comment>
<evidence type="ECO:0000313" key="1">
    <source>
        <dbReference type="EMBL" id="KAJ9110866.1"/>
    </source>
</evidence>
<gene>
    <name evidence="1" type="ORF">QFC19_001375</name>
</gene>
<dbReference type="Proteomes" id="UP001241377">
    <property type="component" value="Unassembled WGS sequence"/>
</dbReference>
<keyword evidence="2" id="KW-1185">Reference proteome</keyword>
<accession>A0ACC2WIG4</accession>
<reference evidence="1" key="1">
    <citation type="submission" date="2023-04" db="EMBL/GenBank/DDBJ databases">
        <title>Draft Genome sequencing of Naganishia species isolated from polar environments using Oxford Nanopore Technology.</title>
        <authorList>
            <person name="Leo P."/>
            <person name="Venkateswaran K."/>
        </authorList>
    </citation>
    <scope>NUCLEOTIDE SEQUENCE</scope>
    <source>
        <strain evidence="1">MNA-CCFEE 5261</strain>
    </source>
</reference>
<organism evidence="1 2">
    <name type="scientific">Naganishia cerealis</name>
    <dbReference type="NCBI Taxonomy" id="610337"/>
    <lineage>
        <taxon>Eukaryota</taxon>
        <taxon>Fungi</taxon>
        <taxon>Dikarya</taxon>
        <taxon>Basidiomycota</taxon>
        <taxon>Agaricomycotina</taxon>
        <taxon>Tremellomycetes</taxon>
        <taxon>Filobasidiales</taxon>
        <taxon>Filobasidiaceae</taxon>
        <taxon>Naganishia</taxon>
    </lineage>
</organism>
<dbReference type="EMBL" id="JASBWR010000010">
    <property type="protein sequence ID" value="KAJ9110866.1"/>
    <property type="molecule type" value="Genomic_DNA"/>
</dbReference>
<evidence type="ECO:0000313" key="2">
    <source>
        <dbReference type="Proteomes" id="UP001241377"/>
    </source>
</evidence>
<name>A0ACC2WIG4_9TREE</name>
<sequence>MADSAIIIAIVSLITSFIATLLSALAAGGITLYSESRRRRQEAEKLISKYKDPLFLASGDLVNRLEALIEDNLTWLTINGVNPERKGNLLLFTTFTFGQYLSWVWILRRQIQFLRFVTGEENLDLTEILNRVAETLYEKDDMKPFRLYRGHQFAIGEIMSVREPDGSLICMGYAQFVRMYNDTELEESFRRWFEPIHSGITDLATALPAQGDDMWERREKRYKRLADVKDLLETLRKQLKTQTKRRWASLTNVPEFQKIGSKQKQTQTQTQTQWQIETGNALPSTSMSGQ</sequence>
<proteinExistence type="predicted"/>
<protein>
    <submittedName>
        <fullName evidence="1">Uncharacterized protein</fullName>
    </submittedName>
</protein>